<gene>
    <name evidence="2" type="ORF">DME_LOCUS2123</name>
</gene>
<evidence type="ECO:0000313" key="2">
    <source>
        <dbReference type="EMBL" id="VDN52150.1"/>
    </source>
</evidence>
<organism evidence="3 5">
    <name type="scientific">Dracunculus medinensis</name>
    <name type="common">Guinea worm</name>
    <dbReference type="NCBI Taxonomy" id="318479"/>
    <lineage>
        <taxon>Eukaryota</taxon>
        <taxon>Metazoa</taxon>
        <taxon>Ecdysozoa</taxon>
        <taxon>Nematoda</taxon>
        <taxon>Chromadorea</taxon>
        <taxon>Rhabditida</taxon>
        <taxon>Spirurina</taxon>
        <taxon>Dracunculoidea</taxon>
        <taxon>Dracunculidae</taxon>
        <taxon>Dracunculus</taxon>
    </lineage>
</organism>
<feature type="domain" description="PXA" evidence="1">
    <location>
        <begin position="19"/>
        <end position="59"/>
    </location>
</feature>
<proteinExistence type="predicted"/>
<protein>
    <submittedName>
        <fullName evidence="5">PXA domain-containing protein</fullName>
    </submittedName>
</protein>
<name>A0A0N4UJY4_DRAME</name>
<reference evidence="5" key="1">
    <citation type="submission" date="2017-02" db="UniProtKB">
        <authorList>
            <consortium name="WormBaseParasite"/>
        </authorList>
    </citation>
    <scope>IDENTIFICATION</scope>
</reference>
<dbReference type="Proteomes" id="UP000274756">
    <property type="component" value="Unassembled WGS sequence"/>
</dbReference>
<dbReference type="EMBL" id="UYYG01000046">
    <property type="protein sequence ID" value="VDN52150.1"/>
    <property type="molecule type" value="Genomic_DNA"/>
</dbReference>
<dbReference type="WBParaSite" id="DME_0000799801-mRNA-1">
    <property type="protein sequence ID" value="DME_0000799801-mRNA-1"/>
    <property type="gene ID" value="DME_0000799801"/>
</dbReference>
<evidence type="ECO:0000259" key="1">
    <source>
        <dbReference type="PROSITE" id="PS51207"/>
    </source>
</evidence>
<dbReference type="PROSITE" id="PS51207">
    <property type="entry name" value="PXA"/>
    <property type="match status" value="1"/>
</dbReference>
<evidence type="ECO:0000313" key="4">
    <source>
        <dbReference type="Proteomes" id="UP000274756"/>
    </source>
</evidence>
<dbReference type="OrthoDB" id="5867992at2759"/>
<dbReference type="AlphaFoldDB" id="A0A0N4UJY4"/>
<dbReference type="Proteomes" id="UP000038040">
    <property type="component" value="Unplaced"/>
</dbReference>
<dbReference type="InterPro" id="IPR003114">
    <property type="entry name" value="Phox_assoc"/>
</dbReference>
<evidence type="ECO:0000313" key="3">
    <source>
        <dbReference type="Proteomes" id="UP000038040"/>
    </source>
</evidence>
<sequence>MTISCKKWQEEERTGLAQNFFVLHDLEELLEQMIDTYVNSWYKSEISSDNTLVNEVRLV</sequence>
<reference evidence="2 4" key="2">
    <citation type="submission" date="2018-11" db="EMBL/GenBank/DDBJ databases">
        <authorList>
            <consortium name="Pathogen Informatics"/>
        </authorList>
    </citation>
    <scope>NUCLEOTIDE SEQUENCE [LARGE SCALE GENOMIC DNA]</scope>
</reference>
<keyword evidence="4" id="KW-1185">Reference proteome</keyword>
<accession>A0A0N4UJY4</accession>
<evidence type="ECO:0000313" key="5">
    <source>
        <dbReference type="WBParaSite" id="DME_0000799801-mRNA-1"/>
    </source>
</evidence>